<dbReference type="EMBL" id="CP013107">
    <property type="protein sequence ID" value="APG90630.1"/>
    <property type="molecule type" value="Genomic_DNA"/>
</dbReference>
<dbReference type="Proteomes" id="UP000182306">
    <property type="component" value="Chromosome"/>
</dbReference>
<reference evidence="2 3" key="1">
    <citation type="submission" date="2015-10" db="EMBL/GenBank/DDBJ databases">
        <title>Genomic differences between typical nodule nitrogen-fixing rhizobial strains and those coming from bean seeds.</title>
        <authorList>
            <person name="Peralta H."/>
            <person name="Aguilar-Vera A."/>
            <person name="Diaz R."/>
            <person name="Mora Y."/>
            <person name="Martinez-Batallar G."/>
            <person name="Salazar E."/>
            <person name="Vargas-Lagunas C."/>
            <person name="Encarnacion S."/>
            <person name="Girard L."/>
            <person name="Mora J."/>
        </authorList>
    </citation>
    <scope>NUCLEOTIDE SEQUENCE [LARGE SCALE GENOMIC DNA]</scope>
    <source>
        <strain evidence="2 3">CFNEI 73</strain>
    </source>
</reference>
<accession>A0A1L3LKK8</accession>
<dbReference type="RefSeq" id="WP_064252130.1">
    <property type="nucleotide sequence ID" value="NZ_CP013107.1"/>
</dbReference>
<dbReference type="Pfam" id="PF10006">
    <property type="entry name" value="DUF2249"/>
    <property type="match status" value="2"/>
</dbReference>
<protein>
    <submittedName>
        <fullName evidence="2">Universal stress protein</fullName>
    </submittedName>
</protein>
<evidence type="ECO:0000313" key="3">
    <source>
        <dbReference type="Proteomes" id="UP000182306"/>
    </source>
</evidence>
<evidence type="ECO:0000259" key="1">
    <source>
        <dbReference type="Pfam" id="PF10006"/>
    </source>
</evidence>
<sequence>MNPAPRDLDVRPLLRSGGEPFQAIMEAVSGLAPGQALRLFAPFRPQPLFKVMESRGFGHAAKEIEGGDWEVLFTPQETAPVEVSADAQDPEAWPDPSEHLDLTELDPPEPMVRILAAVERLQPGQVLFALLSREPVFLFPELASRGHQWAGNFDESRTTFRIFVRSGGKGVTS</sequence>
<name>A0A1L3LKK8_9HYPH</name>
<dbReference type="InterPro" id="IPR036868">
    <property type="entry name" value="TusA-like_sf"/>
</dbReference>
<dbReference type="InterPro" id="IPR018720">
    <property type="entry name" value="DUF2249"/>
</dbReference>
<feature type="domain" description="DUF2249" evidence="1">
    <location>
        <begin position="100"/>
        <end position="164"/>
    </location>
</feature>
<dbReference type="SUPFAM" id="SSF64307">
    <property type="entry name" value="SirA-like"/>
    <property type="match status" value="1"/>
</dbReference>
<dbReference type="OrthoDB" id="30295at2"/>
<keyword evidence="3" id="KW-1185">Reference proteome</keyword>
<dbReference type="STRING" id="194963.SAMCFNEI73_Ch1319"/>
<dbReference type="AlphaFoldDB" id="A0A1L3LKK8"/>
<proteinExistence type="predicted"/>
<dbReference type="KEGG" id="same:SAMCFNEI73_Ch1319"/>
<evidence type="ECO:0000313" key="2">
    <source>
        <dbReference type="EMBL" id="APG90630.1"/>
    </source>
</evidence>
<gene>
    <name evidence="2" type="ORF">SAMCFNEI73_Ch1319</name>
</gene>
<organism evidence="2 3">
    <name type="scientific">Sinorhizobium americanum</name>
    <dbReference type="NCBI Taxonomy" id="194963"/>
    <lineage>
        <taxon>Bacteria</taxon>
        <taxon>Pseudomonadati</taxon>
        <taxon>Pseudomonadota</taxon>
        <taxon>Alphaproteobacteria</taxon>
        <taxon>Hyphomicrobiales</taxon>
        <taxon>Rhizobiaceae</taxon>
        <taxon>Sinorhizobium/Ensifer group</taxon>
        <taxon>Sinorhizobium</taxon>
    </lineage>
</organism>
<feature type="domain" description="DUF2249" evidence="1">
    <location>
        <begin position="8"/>
        <end position="74"/>
    </location>
</feature>